<dbReference type="Pfam" id="PF00741">
    <property type="entry name" value="Gas_vesicle"/>
    <property type="match status" value="1"/>
</dbReference>
<evidence type="ECO:0000256" key="2">
    <source>
        <dbReference type="ARBA" id="ARBA00035108"/>
    </source>
</evidence>
<keyword evidence="6" id="KW-1185">Reference proteome</keyword>
<dbReference type="PANTHER" id="PTHR35344">
    <property type="entry name" value="GAS VESICLE STRUCTURAL PROTEIN 2-RELATED"/>
    <property type="match status" value="1"/>
</dbReference>
<evidence type="ECO:0000313" key="5">
    <source>
        <dbReference type="EMBL" id="MBV0901938.1"/>
    </source>
</evidence>
<sequence>MSSPGPTRASADLADVVELLLDKGLVINADIAVSVGDTELLGIQIRAAVASFETAAQYGLEFPEGTDQERIEQVANRNRLGPPHEGRFESPKESVPDTPTAEVPDGERTERAATEAADEAGAESPAGEATNGGSNGDDD</sequence>
<dbReference type="GO" id="GO:0031411">
    <property type="term" value="C:gas vesicle"/>
    <property type="evidence" value="ECO:0007669"/>
    <property type="project" value="UniProtKB-SubCell"/>
</dbReference>
<dbReference type="AlphaFoldDB" id="A0AA41G206"/>
<evidence type="ECO:0000313" key="6">
    <source>
        <dbReference type="Proteomes" id="UP001166304"/>
    </source>
</evidence>
<dbReference type="NCBIfam" id="NF046090">
    <property type="entry name" value="halo_gas_GvpJ"/>
    <property type="match status" value="1"/>
</dbReference>
<dbReference type="Proteomes" id="UP001166304">
    <property type="component" value="Unassembled WGS sequence"/>
</dbReference>
<evidence type="ECO:0000256" key="4">
    <source>
        <dbReference type="SAM" id="MobiDB-lite"/>
    </source>
</evidence>
<comment type="caution">
    <text evidence="5">The sequence shown here is derived from an EMBL/GenBank/DDBJ whole genome shotgun (WGS) entry which is preliminary data.</text>
</comment>
<feature type="region of interest" description="Disordered" evidence="4">
    <location>
        <begin position="74"/>
        <end position="139"/>
    </location>
</feature>
<comment type="subcellular location">
    <subcellularLocation>
        <location evidence="2">Gas vesicle</location>
    </subcellularLocation>
</comment>
<keyword evidence="1" id="KW-0304">Gas vesicle</keyword>
<name>A0AA41G206_9EURY</name>
<dbReference type="GO" id="GO:0012506">
    <property type="term" value="C:vesicle membrane"/>
    <property type="evidence" value="ECO:0007669"/>
    <property type="project" value="InterPro"/>
</dbReference>
<evidence type="ECO:0000256" key="1">
    <source>
        <dbReference type="ARBA" id="ARBA00022987"/>
    </source>
</evidence>
<reference evidence="5" key="1">
    <citation type="submission" date="2021-06" db="EMBL/GenBank/DDBJ databases">
        <title>New haloarchaea isolates fom saline soil.</title>
        <authorList>
            <person name="Duran-Viseras A."/>
            <person name="Sanchez-Porro C.S."/>
            <person name="Ventosa A."/>
        </authorList>
    </citation>
    <scope>NUCLEOTIDE SEQUENCE</scope>
    <source>
        <strain evidence="5">JCM 18369</strain>
    </source>
</reference>
<dbReference type="PROSITE" id="PS00234">
    <property type="entry name" value="GAS_VESICLE_A_1"/>
    <property type="match status" value="1"/>
</dbReference>
<protein>
    <submittedName>
        <fullName evidence="5">Gas vesicle protein</fullName>
    </submittedName>
</protein>
<dbReference type="InterPro" id="IPR000638">
    <property type="entry name" value="Gas-vesicle_GvpA-like"/>
</dbReference>
<dbReference type="EMBL" id="JAHQXE010000002">
    <property type="protein sequence ID" value="MBV0901938.1"/>
    <property type="molecule type" value="Genomic_DNA"/>
</dbReference>
<dbReference type="GO" id="GO:0005198">
    <property type="term" value="F:structural molecule activity"/>
    <property type="evidence" value="ECO:0007669"/>
    <property type="project" value="InterPro"/>
</dbReference>
<accession>A0AA41G206</accession>
<evidence type="ECO:0000256" key="3">
    <source>
        <dbReference type="ARBA" id="ARBA00035646"/>
    </source>
</evidence>
<dbReference type="PANTHER" id="PTHR35344:SF4">
    <property type="entry name" value="GAS VESICLE PROTEIN A1"/>
    <property type="match status" value="1"/>
</dbReference>
<feature type="compositionally biased region" description="Basic and acidic residues" evidence="4">
    <location>
        <begin position="82"/>
        <end position="95"/>
    </location>
</feature>
<comment type="similarity">
    <text evidence="3">Belongs to the gas vesicle GvpA family.</text>
</comment>
<dbReference type="RefSeq" id="WP_162413123.1">
    <property type="nucleotide sequence ID" value="NZ_JAHQXE010000002.1"/>
</dbReference>
<organism evidence="5 6">
    <name type="scientific">Haloarcula salina</name>
    <dbReference type="NCBI Taxonomy" id="1429914"/>
    <lineage>
        <taxon>Archaea</taxon>
        <taxon>Methanobacteriati</taxon>
        <taxon>Methanobacteriota</taxon>
        <taxon>Stenosarchaea group</taxon>
        <taxon>Halobacteria</taxon>
        <taxon>Halobacteriales</taxon>
        <taxon>Haloarculaceae</taxon>
        <taxon>Haloarcula</taxon>
    </lineage>
</organism>
<dbReference type="PROSITE" id="PS00669">
    <property type="entry name" value="GAS_VESICLE_A_2"/>
    <property type="match status" value="1"/>
</dbReference>
<proteinExistence type="inferred from homology"/>
<gene>
    <name evidence="5" type="ORF">KTS37_09070</name>
</gene>
<dbReference type="InterPro" id="IPR018493">
    <property type="entry name" value="GvpA-like_CS"/>
</dbReference>
<dbReference type="InterPro" id="IPR050530">
    <property type="entry name" value="GvpA"/>
</dbReference>